<proteinExistence type="predicted"/>
<protein>
    <submittedName>
        <fullName evidence="1">Uncharacterized protein</fullName>
    </submittedName>
</protein>
<dbReference type="Proteomes" id="UP000178558">
    <property type="component" value="Unassembled WGS sequence"/>
</dbReference>
<evidence type="ECO:0000313" key="1">
    <source>
        <dbReference type="EMBL" id="OGK50397.1"/>
    </source>
</evidence>
<organism evidence="1 2">
    <name type="scientific">Candidatus Roizmanbacteria bacterium RIFCSPLOWO2_01_FULL_40_42</name>
    <dbReference type="NCBI Taxonomy" id="1802066"/>
    <lineage>
        <taxon>Bacteria</taxon>
        <taxon>Candidatus Roizmaniibacteriota</taxon>
    </lineage>
</organism>
<comment type="caution">
    <text evidence="1">The sequence shown here is derived from an EMBL/GenBank/DDBJ whole genome shotgun (WGS) entry which is preliminary data.</text>
</comment>
<dbReference type="EMBL" id="MGAQ01000017">
    <property type="protein sequence ID" value="OGK50397.1"/>
    <property type="molecule type" value="Genomic_DNA"/>
</dbReference>
<accession>A0A1F7J470</accession>
<reference evidence="1 2" key="1">
    <citation type="journal article" date="2016" name="Nat. Commun.">
        <title>Thousands of microbial genomes shed light on interconnected biogeochemical processes in an aquifer system.</title>
        <authorList>
            <person name="Anantharaman K."/>
            <person name="Brown C.T."/>
            <person name="Hug L.A."/>
            <person name="Sharon I."/>
            <person name="Castelle C.J."/>
            <person name="Probst A.J."/>
            <person name="Thomas B.C."/>
            <person name="Singh A."/>
            <person name="Wilkins M.J."/>
            <person name="Karaoz U."/>
            <person name="Brodie E.L."/>
            <person name="Williams K.H."/>
            <person name="Hubbard S.S."/>
            <person name="Banfield J.F."/>
        </authorList>
    </citation>
    <scope>NUCLEOTIDE SEQUENCE [LARGE SCALE GENOMIC DNA]</scope>
</reference>
<sequence>MRPERLMSGGTGEYAVGTIIPERRPVSLSRARREEFIHALRPLEHSIRDAGHIRYGTGISFPVGPFTRVTFLDTSRRGRYADRLFIHPPKKHPTVIVTERRMRGKRRKRHVIREAEKLFNRSDSVHIQGRNGKKVIDLFVHRDGTVHH</sequence>
<evidence type="ECO:0000313" key="2">
    <source>
        <dbReference type="Proteomes" id="UP000178558"/>
    </source>
</evidence>
<name>A0A1F7J470_9BACT</name>
<gene>
    <name evidence="1" type="ORF">A3B50_04570</name>
</gene>
<dbReference type="AlphaFoldDB" id="A0A1F7J470"/>